<dbReference type="Proteomes" id="UP001056386">
    <property type="component" value="Plasmid unnamed1"/>
</dbReference>
<proteinExistence type="predicted"/>
<dbReference type="EMBL" id="CP065602">
    <property type="protein sequence ID" value="QPQ94691.1"/>
    <property type="molecule type" value="Genomic_DNA"/>
</dbReference>
<dbReference type="PANTHER" id="PTHR42194">
    <property type="entry name" value="UPF0276 PROTEIN HI_1600"/>
    <property type="match status" value="1"/>
</dbReference>
<dbReference type="NCBIfam" id="NF003818">
    <property type="entry name" value="PRK05409.1"/>
    <property type="match status" value="1"/>
</dbReference>
<accession>A0AAQ0BW08</accession>
<organism evidence="1 3">
    <name type="scientific">Burkholderia glumae</name>
    <name type="common">Pseudomonas glumae</name>
    <dbReference type="NCBI Taxonomy" id="337"/>
    <lineage>
        <taxon>Bacteria</taxon>
        <taxon>Pseudomonadati</taxon>
        <taxon>Pseudomonadota</taxon>
        <taxon>Betaproteobacteria</taxon>
        <taxon>Burkholderiales</taxon>
        <taxon>Burkholderiaceae</taxon>
        <taxon>Burkholderia</taxon>
    </lineage>
</organism>
<dbReference type="Proteomes" id="UP000594892">
    <property type="component" value="Plasmid unnamed1"/>
</dbReference>
<reference evidence="2" key="2">
    <citation type="submission" date="2022-06" db="EMBL/GenBank/DDBJ databases">
        <title>Draft genome sequence of Burkholderia glumae strain GR20004 isolated from rice panicle showing bacterial panicle blight.</title>
        <authorList>
            <person name="Choi S.Y."/>
            <person name="Lee Y.H."/>
        </authorList>
    </citation>
    <scope>NUCLEOTIDE SEQUENCE</scope>
    <source>
        <strain evidence="2">GR20004</strain>
        <plasmid evidence="2">unnamed1</plasmid>
    </source>
</reference>
<dbReference type="AlphaFoldDB" id="A0AAQ0BW08"/>
<dbReference type="PANTHER" id="PTHR42194:SF1">
    <property type="entry name" value="UPF0276 PROTEIN HI_1600"/>
    <property type="match status" value="1"/>
</dbReference>
<evidence type="ECO:0000313" key="2">
    <source>
        <dbReference type="EMBL" id="USS44183.1"/>
    </source>
</evidence>
<dbReference type="GeneID" id="45693218"/>
<dbReference type="Gene3D" id="3.20.20.150">
    <property type="entry name" value="Divalent-metal-dependent TIM barrel enzymes"/>
    <property type="match status" value="1"/>
</dbReference>
<sequence>MATGRSVLESTRSRAARAARPNCDLGVGIGLRHAHYRDFLDRKQPVDWVEVHTENYLGDGGYDLHVLECVRQDYPLSFHGVGLGLGSAMPVDTRHLDRIAALVSRFQPVLVSEHLCWSAVPTRHVNDLLPLPFTQEALGVVTRHVDQMQTVLKRTILLENISSHLRFGHDEMKEMEFLMEVVRQTGCAVLLDLNNLYVNQCNHREDALAAIDRVAPDAVREIHLAGHLVTEDSVIDNHGSRVCSDVWALYEQALDRFGPISTLVEWDTDIPPIDVLLDEAATARRLAAARASGRTGGQAA</sequence>
<keyword evidence="1" id="KW-0614">Plasmid</keyword>
<evidence type="ECO:0000313" key="3">
    <source>
        <dbReference type="Proteomes" id="UP000594892"/>
    </source>
</evidence>
<evidence type="ECO:0000313" key="1">
    <source>
        <dbReference type="EMBL" id="QPQ94691.1"/>
    </source>
</evidence>
<dbReference type="RefSeq" id="WP_012732778.1">
    <property type="nucleotide sequence ID" value="NZ_CP021076.1"/>
</dbReference>
<gene>
    <name evidence="1" type="ORF">I6H06_29205</name>
    <name evidence="2" type="ORF">NFI99_12930</name>
</gene>
<keyword evidence="4" id="KW-1185">Reference proteome</keyword>
<dbReference type="Pfam" id="PF05114">
    <property type="entry name" value="MbnB_TglH_ChrH"/>
    <property type="match status" value="1"/>
</dbReference>
<evidence type="ECO:0000313" key="4">
    <source>
        <dbReference type="Proteomes" id="UP001056386"/>
    </source>
</evidence>
<dbReference type="InterPro" id="IPR007801">
    <property type="entry name" value="MbnB/TglH/ChrH"/>
</dbReference>
<name>A0AAQ0BW08_BURGL</name>
<dbReference type="EMBL" id="CP099584">
    <property type="protein sequence ID" value="USS44183.1"/>
    <property type="molecule type" value="Genomic_DNA"/>
</dbReference>
<reference evidence="1 3" key="1">
    <citation type="submission" date="2020-12" db="EMBL/GenBank/DDBJ databases">
        <title>FDA dAtabase for Regulatory Grade micrObial Sequences (FDA-ARGOS): Supporting development and validation of Infectious Disease Dx tests.</title>
        <authorList>
            <person name="Minogue T."/>
            <person name="Wolcott M."/>
            <person name="Wasieloski L."/>
            <person name="Aguilar W."/>
            <person name="Moore D."/>
            <person name="Jaissle J."/>
            <person name="Tallon L."/>
            <person name="Sadzewicz L."/>
            <person name="Zhao X."/>
            <person name="Boylan J."/>
            <person name="Ott S."/>
            <person name="Bowen H."/>
            <person name="Vavikolanu K."/>
            <person name="Mehta A."/>
            <person name="Aluvathingal J."/>
            <person name="Nadendla S."/>
            <person name="Yan Y."/>
            <person name="Sichtig H."/>
        </authorList>
    </citation>
    <scope>NUCLEOTIDE SEQUENCE [LARGE SCALE GENOMIC DNA]</scope>
    <source>
        <strain evidence="1 3">FDAARGOS_949</strain>
        <plasmid evidence="1 3">unnamed1</plasmid>
    </source>
</reference>
<protein>
    <submittedName>
        <fullName evidence="1">DUF692 domain-containing protein</fullName>
    </submittedName>
</protein>
<geneLocation type="plasmid" evidence="3 4">
    <name>unnamed1</name>
</geneLocation>